<dbReference type="SMART" id="SM00463">
    <property type="entry name" value="SMR"/>
    <property type="match status" value="1"/>
</dbReference>
<dbReference type="Pfam" id="PF01713">
    <property type="entry name" value="Smr"/>
    <property type="match status" value="1"/>
</dbReference>
<dbReference type="GO" id="GO:0004519">
    <property type="term" value="F:endonuclease activity"/>
    <property type="evidence" value="ECO:0007669"/>
    <property type="project" value="UniProtKB-KW"/>
</dbReference>
<dbReference type="OrthoDB" id="7165597at2"/>
<dbReference type="RefSeq" id="WP_132805801.1">
    <property type="nucleotide sequence ID" value="NZ_SMAK01000003.1"/>
</dbReference>
<feature type="compositionally biased region" description="Basic and acidic residues" evidence="1">
    <location>
        <begin position="81"/>
        <end position="92"/>
    </location>
</feature>
<dbReference type="PROSITE" id="PS50828">
    <property type="entry name" value="SMR"/>
    <property type="match status" value="1"/>
</dbReference>
<dbReference type="InterPro" id="IPR036063">
    <property type="entry name" value="Smr_dom_sf"/>
</dbReference>
<dbReference type="Gene3D" id="3.30.1370.110">
    <property type="match status" value="1"/>
</dbReference>
<evidence type="ECO:0000313" key="3">
    <source>
        <dbReference type="EMBL" id="TCT11908.1"/>
    </source>
</evidence>
<sequence>MGDKRRRHDLSPEDRALWQRVTEGVAPLRRPGRKTPAVPRPDDSSSSPPASGYAGGQDDAAPPRMLAAGPPAPKPATAVRPPEREPGLPALDRKLARRIGRGTRPVDAIIDLHGLTQQEAHARLLAFLRNARASGHRLVLVVTGKGEPAPFADWWAPGSRGVLRRAVPDWLATPAFRPLIVAYERAHRHRGGDGAIYVQLRRPERERGT</sequence>
<keyword evidence="3" id="KW-0378">Hydrolase</keyword>
<feature type="domain" description="Smr" evidence="2">
    <location>
        <begin position="110"/>
        <end position="201"/>
    </location>
</feature>
<dbReference type="PANTHER" id="PTHR35562:SF2">
    <property type="entry name" value="DNA ENDONUCLEASE SMRA-RELATED"/>
    <property type="match status" value="1"/>
</dbReference>
<feature type="compositionally biased region" description="Basic and acidic residues" evidence="1">
    <location>
        <begin position="1"/>
        <end position="17"/>
    </location>
</feature>
<evidence type="ECO:0000256" key="1">
    <source>
        <dbReference type="SAM" id="MobiDB-lite"/>
    </source>
</evidence>
<keyword evidence="4" id="KW-1185">Reference proteome</keyword>
<feature type="region of interest" description="Disordered" evidence="1">
    <location>
        <begin position="1"/>
        <end position="92"/>
    </location>
</feature>
<dbReference type="SUPFAM" id="SSF160443">
    <property type="entry name" value="SMR domain-like"/>
    <property type="match status" value="1"/>
</dbReference>
<dbReference type="EMBL" id="SMAK01000003">
    <property type="protein sequence ID" value="TCT11908.1"/>
    <property type="molecule type" value="Genomic_DNA"/>
</dbReference>
<proteinExistence type="predicted"/>
<accession>A0A4V2UZM4</accession>
<dbReference type="InterPro" id="IPR002625">
    <property type="entry name" value="Smr_dom"/>
</dbReference>
<organism evidence="3 4">
    <name type="scientific">Tepidamorphus gemmatus</name>
    <dbReference type="NCBI Taxonomy" id="747076"/>
    <lineage>
        <taxon>Bacteria</taxon>
        <taxon>Pseudomonadati</taxon>
        <taxon>Pseudomonadota</taxon>
        <taxon>Alphaproteobacteria</taxon>
        <taxon>Hyphomicrobiales</taxon>
        <taxon>Tepidamorphaceae</taxon>
        <taxon>Tepidamorphus</taxon>
    </lineage>
</organism>
<dbReference type="Proteomes" id="UP000295678">
    <property type="component" value="Unassembled WGS sequence"/>
</dbReference>
<keyword evidence="3" id="KW-0540">Nuclease</keyword>
<protein>
    <submittedName>
        <fullName evidence="3">DNA-nicking Smr family endonuclease</fullName>
    </submittedName>
</protein>
<dbReference type="AlphaFoldDB" id="A0A4V2UZM4"/>
<name>A0A4V2UZM4_9HYPH</name>
<keyword evidence="3" id="KW-0255">Endonuclease</keyword>
<evidence type="ECO:0000259" key="2">
    <source>
        <dbReference type="PROSITE" id="PS50828"/>
    </source>
</evidence>
<comment type="caution">
    <text evidence="3">The sequence shown here is derived from an EMBL/GenBank/DDBJ whole genome shotgun (WGS) entry which is preliminary data.</text>
</comment>
<reference evidence="3 4" key="1">
    <citation type="submission" date="2019-03" db="EMBL/GenBank/DDBJ databases">
        <title>Genomic Encyclopedia of Type Strains, Phase IV (KMG-IV): sequencing the most valuable type-strain genomes for metagenomic binning, comparative biology and taxonomic classification.</title>
        <authorList>
            <person name="Goeker M."/>
        </authorList>
    </citation>
    <scope>NUCLEOTIDE SEQUENCE [LARGE SCALE GENOMIC DNA]</scope>
    <source>
        <strain evidence="3 4">DSM 19345</strain>
    </source>
</reference>
<dbReference type="PANTHER" id="PTHR35562">
    <property type="entry name" value="DNA ENDONUCLEASE SMRA-RELATED"/>
    <property type="match status" value="1"/>
</dbReference>
<gene>
    <name evidence="3" type="ORF">EDC22_103221</name>
</gene>
<evidence type="ECO:0000313" key="4">
    <source>
        <dbReference type="Proteomes" id="UP000295678"/>
    </source>
</evidence>